<feature type="compositionally biased region" description="Low complexity" evidence="1">
    <location>
        <begin position="30"/>
        <end position="56"/>
    </location>
</feature>
<feature type="domain" description="J" evidence="2">
    <location>
        <begin position="137"/>
        <end position="193"/>
    </location>
</feature>
<gene>
    <name evidence="3" type="ORF">D9Q98_007564</name>
</gene>
<dbReference type="Pfam" id="PF00226">
    <property type="entry name" value="DnaJ"/>
    <property type="match status" value="1"/>
</dbReference>
<evidence type="ECO:0000313" key="3">
    <source>
        <dbReference type="EMBL" id="KAI3428741.1"/>
    </source>
</evidence>
<feature type="compositionally biased region" description="Basic and acidic residues" evidence="1">
    <location>
        <begin position="334"/>
        <end position="344"/>
    </location>
</feature>
<dbReference type="InterPro" id="IPR036869">
    <property type="entry name" value="J_dom_sf"/>
</dbReference>
<dbReference type="OrthoDB" id="342454at2759"/>
<feature type="region of interest" description="Disordered" evidence="1">
    <location>
        <begin position="1"/>
        <end position="104"/>
    </location>
</feature>
<organism evidence="3 4">
    <name type="scientific">Chlorella vulgaris</name>
    <name type="common">Green alga</name>
    <dbReference type="NCBI Taxonomy" id="3077"/>
    <lineage>
        <taxon>Eukaryota</taxon>
        <taxon>Viridiplantae</taxon>
        <taxon>Chlorophyta</taxon>
        <taxon>core chlorophytes</taxon>
        <taxon>Trebouxiophyceae</taxon>
        <taxon>Chlorellales</taxon>
        <taxon>Chlorellaceae</taxon>
        <taxon>Chlorella clade</taxon>
        <taxon>Chlorella</taxon>
    </lineage>
</organism>
<reference evidence="3" key="2">
    <citation type="submission" date="2020-11" db="EMBL/GenBank/DDBJ databases">
        <authorList>
            <person name="Cecchin M."/>
            <person name="Marcolungo L."/>
            <person name="Rossato M."/>
            <person name="Girolomoni L."/>
            <person name="Cosentino E."/>
            <person name="Cuine S."/>
            <person name="Li-Beisson Y."/>
            <person name="Delledonne M."/>
            <person name="Ballottari M."/>
        </authorList>
    </citation>
    <scope>NUCLEOTIDE SEQUENCE</scope>
    <source>
        <strain evidence="3">211/11P</strain>
        <tissue evidence="3">Whole cell</tissue>
    </source>
</reference>
<name>A0A9D4YVP9_CHLVU</name>
<sequence>MEDAQPPNGAQPPLPSAGPSPEAPPPLPGAEPVAAAAAGAAPAAPAAPAAAGDNAAPPLPADGVGVSPTGAPPLPEEEEDPLVVAEREREAAEKAKEAESLQIPPYDEEALKEFYTDLKDAEREGEVNRILSAFKLNPFEQLNLHNDATNEEVRRQYRKVSLMVHPDKCKHARAKDAFEVIGAAQKELLDEEKRVKLVFLLQHAKEEVKKDWKKAAKGDAAVRLAALMDEDGKQGVAAAFEQTDEFHEQWRIKARDVLARAEWRRRKLTKRIGEETERAKEEFKEEKAAAKQKVQHEKAWEKTREERVGSWRDFVGPKGGAKKQKTLGGLKPPKSKESDSERRYIQRPTGEQFRPPPMKHAGPKREEKD</sequence>
<dbReference type="InterPro" id="IPR001623">
    <property type="entry name" value="DnaJ_domain"/>
</dbReference>
<dbReference type="CDD" id="cd06257">
    <property type="entry name" value="DnaJ"/>
    <property type="match status" value="1"/>
</dbReference>
<feature type="compositionally biased region" description="Basic and acidic residues" evidence="1">
    <location>
        <begin position="274"/>
        <end position="310"/>
    </location>
</feature>
<comment type="caution">
    <text evidence="3">The sequence shown here is derived from an EMBL/GenBank/DDBJ whole genome shotgun (WGS) entry which is preliminary data.</text>
</comment>
<feature type="region of interest" description="Disordered" evidence="1">
    <location>
        <begin position="274"/>
        <end position="369"/>
    </location>
</feature>
<dbReference type="PROSITE" id="PS50076">
    <property type="entry name" value="DNAJ_2"/>
    <property type="match status" value="1"/>
</dbReference>
<dbReference type="EMBL" id="SIDB01000009">
    <property type="protein sequence ID" value="KAI3428741.1"/>
    <property type="molecule type" value="Genomic_DNA"/>
</dbReference>
<feature type="compositionally biased region" description="Pro residues" evidence="1">
    <location>
        <begin position="9"/>
        <end position="29"/>
    </location>
</feature>
<dbReference type="PANTHER" id="PTHR46620:SF1">
    <property type="entry name" value="J DOMAIN-CONTAINING PROTEIN SPF31"/>
    <property type="match status" value="1"/>
</dbReference>
<dbReference type="PANTHER" id="PTHR46620">
    <property type="entry name" value="J DOMAIN-CONTAINING PROTEIN SPF31"/>
    <property type="match status" value="1"/>
</dbReference>
<proteinExistence type="predicted"/>
<reference evidence="3" key="1">
    <citation type="journal article" date="2019" name="Plant J.">
        <title>Chlorella vulgaris genome assembly and annotation reveals the molecular basis for metabolic acclimation to high light conditions.</title>
        <authorList>
            <person name="Cecchin M."/>
            <person name="Marcolungo L."/>
            <person name="Rossato M."/>
            <person name="Girolomoni L."/>
            <person name="Cosentino E."/>
            <person name="Cuine S."/>
            <person name="Li-Beisson Y."/>
            <person name="Delledonne M."/>
            <person name="Ballottari M."/>
        </authorList>
    </citation>
    <scope>NUCLEOTIDE SEQUENCE</scope>
    <source>
        <strain evidence="3">211/11P</strain>
    </source>
</reference>
<dbReference type="PRINTS" id="PR00625">
    <property type="entry name" value="JDOMAIN"/>
</dbReference>
<dbReference type="SMART" id="SM00271">
    <property type="entry name" value="DnaJ"/>
    <property type="match status" value="1"/>
</dbReference>
<dbReference type="Proteomes" id="UP001055712">
    <property type="component" value="Unassembled WGS sequence"/>
</dbReference>
<keyword evidence="4" id="KW-1185">Reference proteome</keyword>
<dbReference type="AlphaFoldDB" id="A0A9D4YVP9"/>
<accession>A0A9D4YVP9</accession>
<dbReference type="Gene3D" id="1.10.287.110">
    <property type="entry name" value="DnaJ domain"/>
    <property type="match status" value="1"/>
</dbReference>
<evidence type="ECO:0000313" key="4">
    <source>
        <dbReference type="Proteomes" id="UP001055712"/>
    </source>
</evidence>
<feature type="compositionally biased region" description="Basic and acidic residues" evidence="1">
    <location>
        <begin position="85"/>
        <end position="99"/>
    </location>
</feature>
<evidence type="ECO:0000259" key="2">
    <source>
        <dbReference type="PROSITE" id="PS50076"/>
    </source>
</evidence>
<dbReference type="SUPFAM" id="SSF46565">
    <property type="entry name" value="Chaperone J-domain"/>
    <property type="match status" value="1"/>
</dbReference>
<protein>
    <recommendedName>
        <fullName evidence="2">J domain-containing protein</fullName>
    </recommendedName>
</protein>
<evidence type="ECO:0000256" key="1">
    <source>
        <dbReference type="SAM" id="MobiDB-lite"/>
    </source>
</evidence>